<dbReference type="SMART" id="SM00028">
    <property type="entry name" value="TPR"/>
    <property type="match status" value="3"/>
</dbReference>
<dbReference type="Gene3D" id="1.25.40.10">
    <property type="entry name" value="Tetratricopeptide repeat domain"/>
    <property type="match status" value="1"/>
</dbReference>
<dbReference type="Proteomes" id="UP000276443">
    <property type="component" value="Unassembled WGS sequence"/>
</dbReference>
<comment type="caution">
    <text evidence="2">The sequence shown here is derived from an EMBL/GenBank/DDBJ whole genome shotgun (WGS) entry which is preliminary data.</text>
</comment>
<sequence length="187" mass="21932">MGRIREQLEKLNDQLYFDETDFLREKVGDPKLVDELITQVRRELMVSEAQDERCFLYGTLGNLYRLQGNLEKSIDCLKEALKIAASDSAREIVMRIRLGETYKYHQDYQKALDQFELAELIGLEYEPQYLDFAYQHKGKCLMEMGMYNEAKEAFENAHAIRKGKKDEKLIQSTEKAMELLDQLVESE</sequence>
<reference evidence="2 3" key="1">
    <citation type="submission" date="2018-11" db="EMBL/GenBank/DDBJ databases">
        <title>Genomic Encyclopedia of Type Strains, Phase IV (KMG-IV): sequencing the most valuable type-strain genomes for metagenomic binning, comparative biology and taxonomic classification.</title>
        <authorList>
            <person name="Goeker M."/>
        </authorList>
    </citation>
    <scope>NUCLEOTIDE SEQUENCE [LARGE SCALE GENOMIC DNA]</scope>
    <source>
        <strain evidence="2 3">DSM 18090</strain>
    </source>
</reference>
<keyword evidence="3" id="KW-1185">Reference proteome</keyword>
<dbReference type="EMBL" id="RKRF01000009">
    <property type="protein sequence ID" value="RPF53364.1"/>
    <property type="molecule type" value="Genomic_DNA"/>
</dbReference>
<evidence type="ECO:0000313" key="2">
    <source>
        <dbReference type="EMBL" id="RPF53364.1"/>
    </source>
</evidence>
<feature type="repeat" description="TPR" evidence="1">
    <location>
        <begin position="54"/>
        <end position="87"/>
    </location>
</feature>
<keyword evidence="1" id="KW-0802">TPR repeat</keyword>
<dbReference type="Pfam" id="PF13424">
    <property type="entry name" value="TPR_12"/>
    <property type="match status" value="1"/>
</dbReference>
<dbReference type="SUPFAM" id="SSF48452">
    <property type="entry name" value="TPR-like"/>
    <property type="match status" value="1"/>
</dbReference>
<protein>
    <submittedName>
        <fullName evidence="2">Tetratricopeptide repeat protein</fullName>
    </submittedName>
</protein>
<proteinExistence type="predicted"/>
<gene>
    <name evidence="2" type="ORF">EDC24_1863</name>
</gene>
<dbReference type="Pfam" id="PF13181">
    <property type="entry name" value="TPR_8"/>
    <property type="match status" value="1"/>
</dbReference>
<dbReference type="InterPro" id="IPR011990">
    <property type="entry name" value="TPR-like_helical_dom_sf"/>
</dbReference>
<evidence type="ECO:0000313" key="3">
    <source>
        <dbReference type="Proteomes" id="UP000276443"/>
    </source>
</evidence>
<accession>A0A3N5B7F0</accession>
<name>A0A3N5B7F0_9BACI</name>
<dbReference type="AlphaFoldDB" id="A0A3N5B7F0"/>
<dbReference type="PROSITE" id="PS50005">
    <property type="entry name" value="TPR"/>
    <property type="match status" value="1"/>
</dbReference>
<organism evidence="2 3">
    <name type="scientific">Aquisalibacillus elongatus</name>
    <dbReference type="NCBI Taxonomy" id="485577"/>
    <lineage>
        <taxon>Bacteria</taxon>
        <taxon>Bacillati</taxon>
        <taxon>Bacillota</taxon>
        <taxon>Bacilli</taxon>
        <taxon>Bacillales</taxon>
        <taxon>Bacillaceae</taxon>
        <taxon>Aquisalibacillus</taxon>
    </lineage>
</organism>
<dbReference type="OrthoDB" id="1652507at2"/>
<evidence type="ECO:0000256" key="1">
    <source>
        <dbReference type="PROSITE-ProRule" id="PRU00339"/>
    </source>
</evidence>
<dbReference type="InterPro" id="IPR019734">
    <property type="entry name" value="TPR_rpt"/>
</dbReference>
<dbReference type="RefSeq" id="WP_124221850.1">
    <property type="nucleotide sequence ID" value="NZ_RKRF01000009.1"/>
</dbReference>